<dbReference type="Proteomes" id="UP001165941">
    <property type="component" value="Unassembled WGS sequence"/>
</dbReference>
<proteinExistence type="predicted"/>
<reference evidence="7" key="1">
    <citation type="submission" date="2018-05" db="EMBL/GenBank/DDBJ databases">
        <authorList>
            <person name="Pedro S.L.S."/>
            <person name="Freitas R.C."/>
            <person name="Barreto A.S."/>
            <person name="Lima A.O.S."/>
        </authorList>
    </citation>
    <scope>NUCLEOTIDE SEQUENCE</scope>
    <source>
        <strain evidence="7">BP203</strain>
        <tissue evidence="7">Muscle</tissue>
    </source>
</reference>
<feature type="domain" description="Ig-like" evidence="6">
    <location>
        <begin position="74"/>
        <end position="160"/>
    </location>
</feature>
<protein>
    <recommendedName>
        <fullName evidence="6">Ig-like domain-containing protein</fullName>
    </recommendedName>
</protein>
<dbReference type="EMBL" id="PGGH01199566">
    <property type="protein sequence ID" value="NIG60595.1"/>
    <property type="molecule type" value="Genomic_DNA"/>
</dbReference>
<keyword evidence="1" id="KW-0732">Signal</keyword>
<evidence type="ECO:0000259" key="6">
    <source>
        <dbReference type="PROSITE" id="PS50835"/>
    </source>
</evidence>
<evidence type="ECO:0000256" key="4">
    <source>
        <dbReference type="ARBA" id="ARBA00023319"/>
    </source>
</evidence>
<dbReference type="InterPro" id="IPR036179">
    <property type="entry name" value="Ig-like_dom_sf"/>
</dbReference>
<keyword evidence="2" id="KW-1015">Disulfide bond</keyword>
<evidence type="ECO:0000256" key="2">
    <source>
        <dbReference type="ARBA" id="ARBA00023157"/>
    </source>
</evidence>
<dbReference type="SUPFAM" id="SSF48726">
    <property type="entry name" value="Immunoglobulin"/>
    <property type="match status" value="1"/>
</dbReference>
<feature type="region of interest" description="Disordered" evidence="5">
    <location>
        <begin position="219"/>
        <end position="241"/>
    </location>
</feature>
<evidence type="ECO:0000313" key="8">
    <source>
        <dbReference type="Proteomes" id="UP001165941"/>
    </source>
</evidence>
<keyword evidence="8" id="KW-1185">Reference proteome</keyword>
<keyword evidence="3" id="KW-0325">Glycoprotein</keyword>
<dbReference type="InterPro" id="IPR013783">
    <property type="entry name" value="Ig-like_fold"/>
</dbReference>
<dbReference type="Gene3D" id="2.60.40.10">
    <property type="entry name" value="Immunoglobulins"/>
    <property type="match status" value="1"/>
</dbReference>
<dbReference type="PROSITE" id="PS50835">
    <property type="entry name" value="IG_LIKE"/>
    <property type="match status" value="1"/>
</dbReference>
<keyword evidence="4" id="KW-0393">Immunoglobulin domain</keyword>
<gene>
    <name evidence="7" type="ORF">BU61_4391</name>
</gene>
<accession>A0ABX0SAZ2</accession>
<evidence type="ECO:0000256" key="5">
    <source>
        <dbReference type="SAM" id="MobiDB-lite"/>
    </source>
</evidence>
<sequence>MCSVGGHRACDLCLVASGTRGPGEALVGVTKHLIQLDPVNRTHLGWYLCPAHSAVNWLSSDGAFLDIIYGPDNPVIPVEPLGFSEEGFGTSEMEEVTLSCLAAASPASRYVWLHDHTQGHAGPTYIVVSAGHAHTGLYTCLARSSCPDTRAQSSGQRTIYWECVPSGRSRLEPPGPPALAESRGPGVQVLDAAGTGMAVAMVTSLLVLQYAARHLDTFPCTEPPPTTPGSRPAQESTGAPVNVTFTVTATP</sequence>
<dbReference type="InterPro" id="IPR052598">
    <property type="entry name" value="IgSF_CEA-related"/>
</dbReference>
<organism evidence="7 8">
    <name type="scientific">Pontoporia blainvillei</name>
    <name type="common">Franciscana</name>
    <name type="synonym">Delphinus blainvillei</name>
    <dbReference type="NCBI Taxonomy" id="48723"/>
    <lineage>
        <taxon>Eukaryota</taxon>
        <taxon>Metazoa</taxon>
        <taxon>Chordata</taxon>
        <taxon>Craniata</taxon>
        <taxon>Vertebrata</taxon>
        <taxon>Euteleostomi</taxon>
        <taxon>Mammalia</taxon>
        <taxon>Eutheria</taxon>
        <taxon>Laurasiatheria</taxon>
        <taxon>Artiodactyla</taxon>
        <taxon>Whippomorpha</taxon>
        <taxon>Cetacea</taxon>
        <taxon>Odontoceti</taxon>
        <taxon>Pontoporiidae</taxon>
        <taxon>Pontoporia</taxon>
    </lineage>
</organism>
<evidence type="ECO:0000256" key="3">
    <source>
        <dbReference type="ARBA" id="ARBA00023180"/>
    </source>
</evidence>
<evidence type="ECO:0000313" key="7">
    <source>
        <dbReference type="EMBL" id="NIG60595.1"/>
    </source>
</evidence>
<comment type="caution">
    <text evidence="7">The sequence shown here is derived from an EMBL/GenBank/DDBJ whole genome shotgun (WGS) entry which is preliminary data.</text>
</comment>
<dbReference type="PANTHER" id="PTHR44337:SF23">
    <property type="entry name" value="V-SET AND IMMUNOGLOBULIN DOMAIN CONTAINING 10 LIKE 2"/>
    <property type="match status" value="1"/>
</dbReference>
<dbReference type="PANTHER" id="PTHR44337">
    <property type="entry name" value="CARCINOEMBRYONIC ANTIGEN-RELATED CELL ADHESION MOLECULE 8"/>
    <property type="match status" value="1"/>
</dbReference>
<evidence type="ECO:0000256" key="1">
    <source>
        <dbReference type="ARBA" id="ARBA00022729"/>
    </source>
</evidence>
<name>A0ABX0SAZ2_PONBL</name>
<dbReference type="InterPro" id="IPR007110">
    <property type="entry name" value="Ig-like_dom"/>
</dbReference>